<dbReference type="GO" id="GO:0017119">
    <property type="term" value="C:Golgi transport complex"/>
    <property type="evidence" value="ECO:0007669"/>
    <property type="project" value="InterPro"/>
</dbReference>
<feature type="compositionally biased region" description="Acidic residues" evidence="2">
    <location>
        <begin position="375"/>
        <end position="402"/>
    </location>
</feature>
<dbReference type="PANTHER" id="PTHR13228">
    <property type="entry name" value="CONSERVED OLIGOMERIC GOLGI COMPLEX COMPONENT 5"/>
    <property type="match status" value="1"/>
</dbReference>
<dbReference type="OrthoDB" id="18786at2759"/>
<dbReference type="EMBL" id="CAKKNE010000004">
    <property type="protein sequence ID" value="CAH0374233.1"/>
    <property type="molecule type" value="Genomic_DNA"/>
</dbReference>
<dbReference type="GO" id="GO:0006891">
    <property type="term" value="P:intra-Golgi vesicle-mediated transport"/>
    <property type="evidence" value="ECO:0007669"/>
    <property type="project" value="InterPro"/>
</dbReference>
<organism evidence="4">
    <name type="scientific">Pelagomonas calceolata</name>
    <dbReference type="NCBI Taxonomy" id="35677"/>
    <lineage>
        <taxon>Eukaryota</taxon>
        <taxon>Sar</taxon>
        <taxon>Stramenopiles</taxon>
        <taxon>Ochrophyta</taxon>
        <taxon>Pelagophyceae</taxon>
        <taxon>Pelagomonadales</taxon>
        <taxon>Pelagomonadaceae</taxon>
        <taxon>Pelagomonas</taxon>
    </lineage>
</organism>
<protein>
    <recommendedName>
        <fullName evidence="3">Conserved oligomeric Golgi complex subunit 5 helical domain-containing protein</fullName>
    </recommendedName>
</protein>
<reference evidence="4" key="1">
    <citation type="submission" date="2021-01" db="EMBL/GenBank/DDBJ databases">
        <authorList>
            <person name="Corre E."/>
            <person name="Pelletier E."/>
            <person name="Niang G."/>
            <person name="Scheremetjew M."/>
            <person name="Finn R."/>
            <person name="Kale V."/>
            <person name="Holt S."/>
            <person name="Cochrane G."/>
            <person name="Meng A."/>
            <person name="Brown T."/>
            <person name="Cohen L."/>
        </authorList>
    </citation>
    <scope>NUCLEOTIDE SEQUENCE</scope>
    <source>
        <strain evidence="4">CCMP1756</strain>
    </source>
</reference>
<evidence type="ECO:0000256" key="1">
    <source>
        <dbReference type="SAM" id="Coils"/>
    </source>
</evidence>
<dbReference type="InterPro" id="IPR019465">
    <property type="entry name" value="Cog5"/>
</dbReference>
<dbReference type="InterPro" id="IPR048485">
    <property type="entry name" value="COG5_helical"/>
</dbReference>
<keyword evidence="6" id="KW-1185">Reference proteome</keyword>
<dbReference type="Proteomes" id="UP000789595">
    <property type="component" value="Unassembled WGS sequence"/>
</dbReference>
<dbReference type="EMBL" id="HBIW01008443">
    <property type="protein sequence ID" value="CAE0691724.1"/>
    <property type="molecule type" value="Transcribed_RNA"/>
</dbReference>
<feature type="region of interest" description="Disordered" evidence="2">
    <location>
        <begin position="643"/>
        <end position="677"/>
    </location>
</feature>
<evidence type="ECO:0000313" key="5">
    <source>
        <dbReference type="EMBL" id="CAH0374233.1"/>
    </source>
</evidence>
<dbReference type="PANTHER" id="PTHR13228:SF3">
    <property type="entry name" value="CONSERVED OLIGOMERIC GOLGI COMPLEX SUBUNIT 5"/>
    <property type="match status" value="1"/>
</dbReference>
<evidence type="ECO:0000259" key="3">
    <source>
        <dbReference type="Pfam" id="PF20649"/>
    </source>
</evidence>
<evidence type="ECO:0000256" key="2">
    <source>
        <dbReference type="SAM" id="MobiDB-lite"/>
    </source>
</evidence>
<name>A0A7S3ZRN1_9STRA</name>
<accession>A0A7S3ZRN1</accession>
<feature type="domain" description="Conserved oligomeric Golgi complex subunit 5 helical" evidence="3">
    <location>
        <begin position="199"/>
        <end position="372"/>
    </location>
</feature>
<proteinExistence type="predicted"/>
<feature type="coiled-coil region" evidence="1">
    <location>
        <begin position="416"/>
        <end position="443"/>
    </location>
</feature>
<keyword evidence="1" id="KW-0175">Coiled coil</keyword>
<evidence type="ECO:0000313" key="4">
    <source>
        <dbReference type="EMBL" id="CAE0691724.1"/>
    </source>
</evidence>
<dbReference type="AlphaFoldDB" id="A0A7S3ZRN1"/>
<feature type="compositionally biased region" description="Basic and acidic residues" evidence="2">
    <location>
        <begin position="643"/>
        <end position="664"/>
    </location>
</feature>
<feature type="region of interest" description="Disordered" evidence="2">
    <location>
        <begin position="372"/>
        <end position="406"/>
    </location>
</feature>
<evidence type="ECO:0000313" key="6">
    <source>
        <dbReference type="Proteomes" id="UP000789595"/>
    </source>
</evidence>
<reference evidence="5" key="2">
    <citation type="submission" date="2021-11" db="EMBL/GenBank/DDBJ databases">
        <authorList>
            <consortium name="Genoscope - CEA"/>
            <person name="William W."/>
        </authorList>
    </citation>
    <scope>NUCLEOTIDE SEQUENCE</scope>
</reference>
<sequence>MTAEVGPAHQRAREFLARAAGDETYGKLVDENFDAGAFADEIIQRDRQRSLDDTGPSAAVAAVDAIKAYKVQLQTHIEDHVEESREALLKSSRGLRALRGDVEAVALAAREAKRKTYKMTRKLTKPYDSCERKTRRLRLVFEANELLRRAQRCRFALRRLDEKRGLNDPEDLASRAALVNEIEGLVDPPERDGKKPASLDAIDVCRGAKDAALAARAELETSSDGVLDEALSTLNVARAGAALAVAAELGRIGEAVDRALQRLSDAARLCTTEALAGRDPLGAEEPLTAPFSKEAAQAHARRWANALRASSQRAALLETALRKRRLDNGAETLNDVCIKSGALRGASTLRQRHAREAAAAVREALVEALRKDETVLVEEEEEDDESEDEEEGGDAPAEEVEDTLLGRTKSIIAKTAERTTDLIDKTQEQLDRLDERTEALVNAAAKTLKKTGSDVKDRIVGMSEKRAADLVAETLADHYPVVRQAFLTEVCEPFEDIVDDDAGLQQQRLFDEYPSLTIDPLNDGGMLPLSMLPPDGDYLGSAAKVAPPKSFVALFEAQFQALAASHEKSAFCDDEDRGIEQALADAAREEPVPVDDVSVGNRLEMALTRTHCRAAVGRAGGPNPEFSNSWETENPAMALAGRDFEPGEVSRRRRSERGPHREPVNVELPRSEAVQAESSVESLGDALEPLEARYLTQCRERLLGPIRMVYPEREGYDADVPTHSDVEKLVGIGREELRRVDDVSLEDAVCGEISNACREFAERATRALRNVPAARDAKAFGKLPRAVTEAYASTKPTDGLIVPRAEWRASVREEFDARTAGACAVLRKGVSLLKATPSLGPGLDALDAVCARVSNRGADAAAYVCCAQLANADVEEDYSDGRDASSGSPLGASPCVVRLLSSLHAIRAGYLAFLPAWPKLQPNQDSPSARAAIPALAARVARQCSSHICLRRPLAGGGRLVVARDIDVLCDALADYEPEPGDAVEASAELRAALDELGAVKRLLFVEPRLAEGETRAGAVLRAGLELAPVLRPSCAWHHCLAACGHARLPLPDALDVAEDVEASPALRTAYVAQLCGGDDFGAADSPETRRAREERAWLDVQRCLDAWATRASATGVSALGDVYESMQRSGAELRVNT</sequence>
<gene>
    <name evidence="4" type="ORF">PCAL00307_LOCUS7160</name>
    <name evidence="5" type="ORF">PECAL_4P15040</name>
</gene>
<dbReference type="Pfam" id="PF20649">
    <property type="entry name" value="COG5_C"/>
    <property type="match status" value="1"/>
</dbReference>